<evidence type="ECO:0000256" key="1">
    <source>
        <dbReference type="ARBA" id="ARBA00004167"/>
    </source>
</evidence>
<comment type="caution">
    <text evidence="8">The sequence shown here is derived from an EMBL/GenBank/DDBJ whole genome shotgun (WGS) entry which is preliminary data.</text>
</comment>
<feature type="domain" description="Late embryogenesis abundant protein LEA-2 subgroup" evidence="7">
    <location>
        <begin position="115"/>
        <end position="219"/>
    </location>
</feature>
<dbReference type="EMBL" id="JBJKBG010000005">
    <property type="protein sequence ID" value="KAL3737572.1"/>
    <property type="molecule type" value="Genomic_DNA"/>
</dbReference>
<name>A0ABD3KIZ1_EUCGL</name>
<feature type="transmembrane region" description="Helical" evidence="6">
    <location>
        <begin position="53"/>
        <end position="79"/>
    </location>
</feature>
<feature type="region of interest" description="Disordered" evidence="5">
    <location>
        <begin position="1"/>
        <end position="37"/>
    </location>
</feature>
<accession>A0ABD3KIZ1</accession>
<dbReference type="InterPro" id="IPR004864">
    <property type="entry name" value="LEA_2"/>
</dbReference>
<dbReference type="Proteomes" id="UP001634007">
    <property type="component" value="Unassembled WGS sequence"/>
</dbReference>
<keyword evidence="4 6" id="KW-0472">Membrane</keyword>
<evidence type="ECO:0000256" key="4">
    <source>
        <dbReference type="ARBA" id="ARBA00023136"/>
    </source>
</evidence>
<keyword evidence="3 6" id="KW-1133">Transmembrane helix</keyword>
<keyword evidence="9" id="KW-1185">Reference proteome</keyword>
<protein>
    <recommendedName>
        <fullName evidence="7">Late embryogenesis abundant protein LEA-2 subgroup domain-containing protein</fullName>
    </recommendedName>
</protein>
<evidence type="ECO:0000256" key="5">
    <source>
        <dbReference type="SAM" id="MobiDB-lite"/>
    </source>
</evidence>
<evidence type="ECO:0000313" key="9">
    <source>
        <dbReference type="Proteomes" id="UP001634007"/>
    </source>
</evidence>
<evidence type="ECO:0000259" key="7">
    <source>
        <dbReference type="Pfam" id="PF03168"/>
    </source>
</evidence>
<dbReference type="InterPro" id="IPR044839">
    <property type="entry name" value="NDR1-like"/>
</dbReference>
<reference evidence="8 9" key="1">
    <citation type="submission" date="2024-11" db="EMBL/GenBank/DDBJ databases">
        <title>Chromosome-level genome assembly of Eucalyptus globulus Labill. provides insights into its genome evolution.</title>
        <authorList>
            <person name="Li X."/>
        </authorList>
    </citation>
    <scope>NUCLEOTIDE SEQUENCE [LARGE SCALE GENOMIC DNA]</scope>
    <source>
        <strain evidence="8">CL2024</strain>
        <tissue evidence="8">Fresh tender leaves</tissue>
    </source>
</reference>
<comment type="subcellular location">
    <subcellularLocation>
        <location evidence="1">Membrane</location>
        <topology evidence="1">Single-pass membrane protein</topology>
    </subcellularLocation>
</comment>
<gene>
    <name evidence="8" type="ORF">ACJRO7_019156</name>
</gene>
<evidence type="ECO:0000256" key="3">
    <source>
        <dbReference type="ARBA" id="ARBA00022989"/>
    </source>
</evidence>
<dbReference type="AlphaFoldDB" id="A0ABD3KIZ1"/>
<dbReference type="Pfam" id="PF03168">
    <property type="entry name" value="LEA_2"/>
    <property type="match status" value="1"/>
</dbReference>
<evidence type="ECO:0000256" key="6">
    <source>
        <dbReference type="SAM" id="Phobius"/>
    </source>
</evidence>
<evidence type="ECO:0000256" key="2">
    <source>
        <dbReference type="ARBA" id="ARBA00022692"/>
    </source>
</evidence>
<dbReference type="PANTHER" id="PTHR31234:SF35">
    <property type="entry name" value="LATE EMBRYOGENESIS ABUNDANT (LEA) HYDROXYPROLINE-RICH GLYCOPROTEIN FAMILY"/>
    <property type="match status" value="1"/>
</dbReference>
<organism evidence="8 9">
    <name type="scientific">Eucalyptus globulus</name>
    <name type="common">Tasmanian blue gum</name>
    <dbReference type="NCBI Taxonomy" id="34317"/>
    <lineage>
        <taxon>Eukaryota</taxon>
        <taxon>Viridiplantae</taxon>
        <taxon>Streptophyta</taxon>
        <taxon>Embryophyta</taxon>
        <taxon>Tracheophyta</taxon>
        <taxon>Spermatophyta</taxon>
        <taxon>Magnoliopsida</taxon>
        <taxon>eudicotyledons</taxon>
        <taxon>Gunneridae</taxon>
        <taxon>Pentapetalae</taxon>
        <taxon>rosids</taxon>
        <taxon>malvids</taxon>
        <taxon>Myrtales</taxon>
        <taxon>Myrtaceae</taxon>
        <taxon>Myrtoideae</taxon>
        <taxon>Eucalypteae</taxon>
        <taxon>Eucalyptus</taxon>
    </lineage>
</organism>
<evidence type="ECO:0000313" key="8">
    <source>
        <dbReference type="EMBL" id="KAL3737572.1"/>
    </source>
</evidence>
<dbReference type="PANTHER" id="PTHR31234">
    <property type="entry name" value="LATE EMBRYOGENESIS ABUNDANT (LEA) HYDROXYPROLINE-RICH GLYCOPROTEIN FAMILY"/>
    <property type="match status" value="1"/>
</dbReference>
<dbReference type="GO" id="GO:0016020">
    <property type="term" value="C:membrane"/>
    <property type="evidence" value="ECO:0007669"/>
    <property type="project" value="UniProtKB-SubCell"/>
</dbReference>
<sequence length="280" mass="31379">MAEPPQKPMLQKPPGYRDPSVLVQQPPTQPYRKPVMPPSMYPRKKRRSCCRSCCCCLCVLIFLILCVLILAGALSYLWFGPKIPVFHLQSFRIPRFNVTAKPDGTYLKAQTVLRVEVKNPNQKLGLYYGGTDVDISLGRGGGIELGSDSLPGFTQGKKNVTSLKVTTEVRDELVEDGEGAELRSGYRSKSLVVKVKVRTSVGAIIQGWKVGRVRVNVECGEVAMKEVEGGEMPKCKINLLRCVTLHPVVLDYIRLIIWIRIHEFTQFMSLKRARFLSKNG</sequence>
<keyword evidence="2 6" id="KW-0812">Transmembrane</keyword>
<proteinExistence type="predicted"/>